<sequence length="66" mass="7231">MGLRKQQLKEHPQAVDAQCSTVHEQLASPGVSSSVFVICELEIQEKTLQNGRAKGQSAQYVKAPDH</sequence>
<accession>A0A151PH00</accession>
<comment type="caution">
    <text evidence="1">The sequence shown here is derived from an EMBL/GenBank/DDBJ whole genome shotgun (WGS) entry which is preliminary data.</text>
</comment>
<gene>
    <name evidence="1" type="ORF">Y1Q_0018578</name>
</gene>
<evidence type="ECO:0000313" key="1">
    <source>
        <dbReference type="EMBL" id="KYO48288.1"/>
    </source>
</evidence>
<dbReference type="Proteomes" id="UP000050525">
    <property type="component" value="Unassembled WGS sequence"/>
</dbReference>
<keyword evidence="2" id="KW-1185">Reference proteome</keyword>
<evidence type="ECO:0000313" key="2">
    <source>
        <dbReference type="Proteomes" id="UP000050525"/>
    </source>
</evidence>
<name>A0A151PH00_ALLMI</name>
<dbReference type="EMBL" id="AKHW03000230">
    <property type="protein sequence ID" value="KYO48288.1"/>
    <property type="molecule type" value="Genomic_DNA"/>
</dbReference>
<protein>
    <submittedName>
        <fullName evidence="1">Uncharacterized protein</fullName>
    </submittedName>
</protein>
<organism evidence="1 2">
    <name type="scientific">Alligator mississippiensis</name>
    <name type="common">American alligator</name>
    <dbReference type="NCBI Taxonomy" id="8496"/>
    <lineage>
        <taxon>Eukaryota</taxon>
        <taxon>Metazoa</taxon>
        <taxon>Chordata</taxon>
        <taxon>Craniata</taxon>
        <taxon>Vertebrata</taxon>
        <taxon>Euteleostomi</taxon>
        <taxon>Archelosauria</taxon>
        <taxon>Archosauria</taxon>
        <taxon>Crocodylia</taxon>
        <taxon>Alligatoridae</taxon>
        <taxon>Alligatorinae</taxon>
        <taxon>Alligator</taxon>
    </lineage>
</organism>
<dbReference type="AlphaFoldDB" id="A0A151PH00"/>
<proteinExistence type="predicted"/>
<reference evidence="1 2" key="1">
    <citation type="journal article" date="2012" name="Genome Biol.">
        <title>Sequencing three crocodilian genomes to illuminate the evolution of archosaurs and amniotes.</title>
        <authorList>
            <person name="St John J.A."/>
            <person name="Braun E.L."/>
            <person name="Isberg S.R."/>
            <person name="Miles L.G."/>
            <person name="Chong A.Y."/>
            <person name="Gongora J."/>
            <person name="Dalzell P."/>
            <person name="Moran C."/>
            <person name="Bed'hom B."/>
            <person name="Abzhanov A."/>
            <person name="Burgess S.C."/>
            <person name="Cooksey A.M."/>
            <person name="Castoe T.A."/>
            <person name="Crawford N.G."/>
            <person name="Densmore L.D."/>
            <person name="Drew J.C."/>
            <person name="Edwards S.V."/>
            <person name="Faircloth B.C."/>
            <person name="Fujita M.K."/>
            <person name="Greenwold M.J."/>
            <person name="Hoffmann F.G."/>
            <person name="Howard J.M."/>
            <person name="Iguchi T."/>
            <person name="Janes D.E."/>
            <person name="Khan S.Y."/>
            <person name="Kohno S."/>
            <person name="de Koning A.J."/>
            <person name="Lance S.L."/>
            <person name="McCarthy F.M."/>
            <person name="McCormack J.E."/>
            <person name="Merchant M.E."/>
            <person name="Peterson D.G."/>
            <person name="Pollock D.D."/>
            <person name="Pourmand N."/>
            <person name="Raney B.J."/>
            <person name="Roessler K.A."/>
            <person name="Sanford J.R."/>
            <person name="Sawyer R.H."/>
            <person name="Schmidt C.J."/>
            <person name="Triplett E.W."/>
            <person name="Tuberville T.D."/>
            <person name="Venegas-Anaya M."/>
            <person name="Howard J.T."/>
            <person name="Jarvis E.D."/>
            <person name="Guillette L.J.Jr."/>
            <person name="Glenn T.C."/>
            <person name="Green R.E."/>
            <person name="Ray D.A."/>
        </authorList>
    </citation>
    <scope>NUCLEOTIDE SEQUENCE [LARGE SCALE GENOMIC DNA]</scope>
    <source>
        <strain evidence="1">KSC_2009_1</strain>
    </source>
</reference>